<sequence>MYVIVCGFALESAIIWNLKSAFFTLSISFDTKRHQVYQTQQAQQAQNPAQNQLIQNPQNPQRPQTQHLQYPQTPLKWIFVAFDVLIFVMGLCAIILSVHLAFGLSNDIIINFDNTTINPQIFENPQMFENLDSAFNAILAIDFNAISSGKLYAYSVVFVLCGAILLGIYLLEPMLKPKHTQSVNTKSIDVCRFYSLALFIIAALKVFFIDTSSFGSLSKIGLFVFIGIVFLGISYVYSRFVFKKS</sequence>
<name>A0A2X3DLG7_9HELI</name>
<feature type="transmembrane region" description="Helical" evidence="2">
    <location>
        <begin position="191"/>
        <end position="208"/>
    </location>
</feature>
<feature type="transmembrane region" description="Helical" evidence="2">
    <location>
        <begin position="151"/>
        <end position="171"/>
    </location>
</feature>
<keyword evidence="2" id="KW-0472">Membrane</keyword>
<dbReference type="Pfam" id="PF10101">
    <property type="entry name" value="DUF2339"/>
    <property type="match status" value="1"/>
</dbReference>
<reference evidence="3 4" key="1">
    <citation type="submission" date="2018-06" db="EMBL/GenBank/DDBJ databases">
        <authorList>
            <consortium name="Pathogen Informatics"/>
            <person name="Doyle S."/>
        </authorList>
    </citation>
    <scope>NUCLEOTIDE SEQUENCE [LARGE SCALE GENOMIC DNA]</scope>
    <source>
        <strain evidence="3 4">NCTC13102</strain>
    </source>
</reference>
<evidence type="ECO:0000256" key="1">
    <source>
        <dbReference type="SAM" id="MobiDB-lite"/>
    </source>
</evidence>
<feature type="transmembrane region" description="Helical" evidence="2">
    <location>
        <begin position="77"/>
        <end position="102"/>
    </location>
</feature>
<evidence type="ECO:0000313" key="3">
    <source>
        <dbReference type="EMBL" id="SQB99050.1"/>
    </source>
</evidence>
<evidence type="ECO:0000313" key="4">
    <source>
        <dbReference type="Proteomes" id="UP000250166"/>
    </source>
</evidence>
<evidence type="ECO:0000256" key="2">
    <source>
        <dbReference type="SAM" id="Phobius"/>
    </source>
</evidence>
<dbReference type="EMBL" id="UAWL01000006">
    <property type="protein sequence ID" value="SQB99050.1"/>
    <property type="molecule type" value="Genomic_DNA"/>
</dbReference>
<keyword evidence="2" id="KW-1133">Transmembrane helix</keyword>
<protein>
    <submittedName>
        <fullName evidence="3">Predicted membrane protein</fullName>
    </submittedName>
</protein>
<dbReference type="InterPro" id="IPR019286">
    <property type="entry name" value="DUF2339_TM"/>
</dbReference>
<gene>
    <name evidence="3" type="ORF">NCTC13102_01524</name>
</gene>
<dbReference type="RefSeq" id="WP_112058811.1">
    <property type="nucleotide sequence ID" value="NZ_UAWL01000006.1"/>
</dbReference>
<dbReference type="Proteomes" id="UP000250166">
    <property type="component" value="Unassembled WGS sequence"/>
</dbReference>
<accession>A0A2X3DLG7</accession>
<proteinExistence type="predicted"/>
<feature type="region of interest" description="Disordered" evidence="1">
    <location>
        <begin position="47"/>
        <end position="66"/>
    </location>
</feature>
<feature type="transmembrane region" description="Helical" evidence="2">
    <location>
        <begin position="220"/>
        <end position="242"/>
    </location>
</feature>
<dbReference type="AlphaFoldDB" id="A0A2X3DLG7"/>
<keyword evidence="2" id="KW-0812">Transmembrane</keyword>
<organism evidence="3 4">
    <name type="scientific">Helicobacter fennelliae</name>
    <dbReference type="NCBI Taxonomy" id="215"/>
    <lineage>
        <taxon>Bacteria</taxon>
        <taxon>Pseudomonadati</taxon>
        <taxon>Campylobacterota</taxon>
        <taxon>Epsilonproteobacteria</taxon>
        <taxon>Campylobacterales</taxon>
        <taxon>Helicobacteraceae</taxon>
        <taxon>Helicobacter</taxon>
    </lineage>
</organism>